<dbReference type="STRING" id="445975.COLSTE_01881"/>
<comment type="caution">
    <text evidence="1">The sequence shown here is derived from an EMBL/GenBank/DDBJ whole genome shotgun (WGS) entry which is preliminary data.</text>
</comment>
<evidence type="ECO:0000313" key="2">
    <source>
        <dbReference type="Proteomes" id="UP000003560"/>
    </source>
</evidence>
<keyword evidence="2" id="KW-1185">Reference proteome</keyword>
<dbReference type="HOGENOM" id="CLU_2057390_0_0_11"/>
<evidence type="ECO:0000313" key="1">
    <source>
        <dbReference type="EMBL" id="EEA89897.1"/>
    </source>
</evidence>
<name>B6GCQ7_9ACTN</name>
<gene>
    <name evidence="1" type="ORF">COLSTE_01881</name>
</gene>
<accession>B6GCQ7</accession>
<dbReference type="EMBL" id="ABXJ01000110">
    <property type="protein sequence ID" value="EEA89897.1"/>
    <property type="molecule type" value="Genomic_DNA"/>
</dbReference>
<proteinExistence type="predicted"/>
<dbReference type="Proteomes" id="UP000003560">
    <property type="component" value="Unassembled WGS sequence"/>
</dbReference>
<reference evidence="1 2" key="1">
    <citation type="submission" date="2008-10" db="EMBL/GenBank/DDBJ databases">
        <title>Draft genome sequence of Collinsella stercoris (DSM 13279).</title>
        <authorList>
            <person name="Sudarsanam P."/>
            <person name="Ley R."/>
            <person name="Guruge J."/>
            <person name="Turnbaugh P.J."/>
            <person name="Mahowald M."/>
            <person name="Liep D."/>
            <person name="Gordon J."/>
        </authorList>
    </citation>
    <scope>NUCLEOTIDE SEQUENCE [LARGE SCALE GENOMIC DNA]</scope>
    <source>
        <strain evidence="1 2">DSM 13279</strain>
    </source>
</reference>
<sequence>MIDTALTECAHREQHVINFIERKPVLYQPSISKKNGRAITYVKLYYPLISPPSIFFHKVKRHFAVRKRYHRLNIMFAKRAEQTFIVVKTSFIWLGIVTMWKDATPIDRKSISLEPHFRK</sequence>
<dbReference type="AlphaFoldDB" id="B6GCQ7"/>
<organism evidence="1 2">
    <name type="scientific">Collinsella stercoris DSM 13279</name>
    <dbReference type="NCBI Taxonomy" id="445975"/>
    <lineage>
        <taxon>Bacteria</taxon>
        <taxon>Bacillati</taxon>
        <taxon>Actinomycetota</taxon>
        <taxon>Coriobacteriia</taxon>
        <taxon>Coriobacteriales</taxon>
        <taxon>Coriobacteriaceae</taxon>
        <taxon>Collinsella</taxon>
    </lineage>
</organism>
<reference evidence="1 2" key="2">
    <citation type="submission" date="2008-10" db="EMBL/GenBank/DDBJ databases">
        <authorList>
            <person name="Fulton L."/>
            <person name="Clifton S."/>
            <person name="Fulton B."/>
            <person name="Xu J."/>
            <person name="Minx P."/>
            <person name="Pepin K.H."/>
            <person name="Johnson M."/>
            <person name="Thiruvilangam P."/>
            <person name="Bhonagiri V."/>
            <person name="Nash W.E."/>
            <person name="Mardis E.R."/>
            <person name="Wilson R.K."/>
        </authorList>
    </citation>
    <scope>NUCLEOTIDE SEQUENCE [LARGE SCALE GENOMIC DNA]</scope>
    <source>
        <strain evidence="1 2">DSM 13279</strain>
    </source>
</reference>
<protein>
    <submittedName>
        <fullName evidence="1">Uncharacterized protein</fullName>
    </submittedName>
</protein>